<gene>
    <name evidence="3" type="ORF">LTR97_003974</name>
</gene>
<dbReference type="SUPFAM" id="SSF46689">
    <property type="entry name" value="Homeodomain-like"/>
    <property type="match status" value="1"/>
</dbReference>
<dbReference type="PROSITE" id="PS50934">
    <property type="entry name" value="SWIRM"/>
    <property type="match status" value="1"/>
</dbReference>
<feature type="compositionally biased region" description="Polar residues" evidence="1">
    <location>
        <begin position="59"/>
        <end position="72"/>
    </location>
</feature>
<dbReference type="FunFam" id="1.10.10.10:FF:000087">
    <property type="entry name" value="Transcriptional adapter 2"/>
    <property type="match status" value="1"/>
</dbReference>
<protein>
    <recommendedName>
        <fullName evidence="2">SWIRM domain-containing protein</fullName>
    </recommendedName>
</protein>
<dbReference type="Pfam" id="PF04433">
    <property type="entry name" value="SWIRM"/>
    <property type="match status" value="1"/>
</dbReference>
<evidence type="ECO:0000259" key="2">
    <source>
        <dbReference type="PROSITE" id="PS50934"/>
    </source>
</evidence>
<accession>A0AAN7W8P4</accession>
<dbReference type="Proteomes" id="UP001310594">
    <property type="component" value="Unassembled WGS sequence"/>
</dbReference>
<dbReference type="InterPro" id="IPR009057">
    <property type="entry name" value="Homeodomain-like_sf"/>
</dbReference>
<comment type="caution">
    <text evidence="3">The sequence shown here is derived from an EMBL/GenBank/DDBJ whole genome shotgun (WGS) entry which is preliminary data.</text>
</comment>
<dbReference type="GO" id="GO:0010468">
    <property type="term" value="P:regulation of gene expression"/>
    <property type="evidence" value="ECO:0007669"/>
    <property type="project" value="UniProtKB-ARBA"/>
</dbReference>
<dbReference type="EMBL" id="JAVRQU010000005">
    <property type="protein sequence ID" value="KAK5703028.1"/>
    <property type="molecule type" value="Genomic_DNA"/>
</dbReference>
<sequence>MAASEELAGDIVAGKATLGAGHLITPQEQTYDSFSQGSEKDESEKSKHVHTVSLPISPEQETALQSFAPSSSHRVEDELLFPDNSRSESSQAPLFGSQGEQSEEDTTTTPPTTSTVRLPQIVYVRGTAQPIEDTEEAAVAYWKDAFGSAYRIRKAHRSAGMLPAPRKSSVPPLDQESEDMLKSLLRPAGITKRRSPPRAVINPIVFERRISRVATPELTTEPTTTPATPRAPTPARRSRTPKPRTQSEFYTDAFPADDDKKHKRAAPSKQTASKEEDLLWHKMDDFCPPTSVLSSSNRLKAIWGTGGLPIENETDYNELHPMEVDLVATLRLKPVQYLANKRRIFAGKVNALKENKDFRKTNAQNVCNIDVNKTSRIFEAFKDVGWLDRKWFEQYL</sequence>
<evidence type="ECO:0000313" key="3">
    <source>
        <dbReference type="EMBL" id="KAK5703028.1"/>
    </source>
</evidence>
<proteinExistence type="predicted"/>
<dbReference type="InterPro" id="IPR007526">
    <property type="entry name" value="SWIRM"/>
</dbReference>
<feature type="region of interest" description="Disordered" evidence="1">
    <location>
        <begin position="15"/>
        <end position="119"/>
    </location>
</feature>
<reference evidence="3" key="1">
    <citation type="submission" date="2023-08" db="EMBL/GenBank/DDBJ databases">
        <title>Black Yeasts Isolated from many extreme environments.</title>
        <authorList>
            <person name="Coleine C."/>
            <person name="Stajich J.E."/>
            <person name="Selbmann L."/>
        </authorList>
    </citation>
    <scope>NUCLEOTIDE SEQUENCE</scope>
    <source>
        <strain evidence="3">CCFEE 5810</strain>
    </source>
</reference>
<feature type="compositionally biased region" description="Polar residues" evidence="1">
    <location>
        <begin position="26"/>
        <end position="37"/>
    </location>
</feature>
<feature type="region of interest" description="Disordered" evidence="1">
    <location>
        <begin position="213"/>
        <end position="275"/>
    </location>
</feature>
<dbReference type="Gene3D" id="1.10.10.10">
    <property type="entry name" value="Winged helix-like DNA-binding domain superfamily/Winged helix DNA-binding domain"/>
    <property type="match status" value="1"/>
</dbReference>
<name>A0AAN7W8P4_9PEZI</name>
<feature type="compositionally biased region" description="Low complexity" evidence="1">
    <location>
        <begin position="214"/>
        <end position="235"/>
    </location>
</feature>
<evidence type="ECO:0000256" key="1">
    <source>
        <dbReference type="SAM" id="MobiDB-lite"/>
    </source>
</evidence>
<organism evidence="3 4">
    <name type="scientific">Elasticomyces elasticus</name>
    <dbReference type="NCBI Taxonomy" id="574655"/>
    <lineage>
        <taxon>Eukaryota</taxon>
        <taxon>Fungi</taxon>
        <taxon>Dikarya</taxon>
        <taxon>Ascomycota</taxon>
        <taxon>Pezizomycotina</taxon>
        <taxon>Dothideomycetes</taxon>
        <taxon>Dothideomycetidae</taxon>
        <taxon>Mycosphaerellales</taxon>
        <taxon>Teratosphaeriaceae</taxon>
        <taxon>Elasticomyces</taxon>
    </lineage>
</organism>
<feature type="domain" description="SWIRM" evidence="2">
    <location>
        <begin position="299"/>
        <end position="396"/>
    </location>
</feature>
<dbReference type="AlphaFoldDB" id="A0AAN7W8P4"/>
<dbReference type="InterPro" id="IPR036388">
    <property type="entry name" value="WH-like_DNA-bd_sf"/>
</dbReference>
<evidence type="ECO:0000313" key="4">
    <source>
        <dbReference type="Proteomes" id="UP001310594"/>
    </source>
</evidence>